<sequence>MKRTLQTIVAAAALVAAGHAAAQITFYEGEGYRGRAMTADKEVWNFDRTGMNDKTSSIVVDRGRWEVCEHARFEGRCVILRRGSYPSLRDIGMNNTISSVRPVMRDRPGFEQPQPVAEVPDYQWRRRPNERVYEVPVTSVRAVVGTPTQRCWVERQQVPVAAPRNDPNVGGAVVGALIGGVLGHQVGRGGGRDAATAAGVIGGAVVGSNVGNSNNGTAYADRDVQRCQTVTNATPEYWDVTYNYRGVEHRIQMTAPPGATIIVNERGEPRQ</sequence>
<evidence type="ECO:0000256" key="1">
    <source>
        <dbReference type="ARBA" id="ARBA00004370"/>
    </source>
</evidence>
<keyword evidence="4" id="KW-0472">Membrane</keyword>
<comment type="subcellular location">
    <subcellularLocation>
        <location evidence="1">Membrane</location>
    </subcellularLocation>
</comment>
<dbReference type="Proteomes" id="UP000487350">
    <property type="component" value="Unassembled WGS sequence"/>
</dbReference>
<dbReference type="InterPro" id="IPR051407">
    <property type="entry name" value="Bact_OM_lipoprot/Surf_antigen"/>
</dbReference>
<feature type="domain" description="Beta/gamma crystallin 'Greek key'" evidence="6">
    <location>
        <begin position="63"/>
        <end position="104"/>
    </location>
</feature>
<dbReference type="InterPro" id="IPR001064">
    <property type="entry name" value="Beta/gamma_crystallin"/>
</dbReference>
<feature type="chain" id="PRO_5032811406" evidence="5">
    <location>
        <begin position="23"/>
        <end position="271"/>
    </location>
</feature>
<keyword evidence="3" id="KW-0677">Repeat</keyword>
<comment type="similarity">
    <text evidence="2">Belongs to the beta/gamma-crystallin family.</text>
</comment>
<dbReference type="EMBL" id="WJBU01000007">
    <property type="protein sequence ID" value="MRD47314.1"/>
    <property type="molecule type" value="Genomic_DNA"/>
</dbReference>
<dbReference type="SMART" id="SM00247">
    <property type="entry name" value="XTALbg"/>
    <property type="match status" value="1"/>
</dbReference>
<dbReference type="RefSeq" id="WP_323740847.1">
    <property type="nucleotide sequence ID" value="NZ_WJBU01000007.1"/>
</dbReference>
<dbReference type="Pfam" id="PF00030">
    <property type="entry name" value="Crystall"/>
    <property type="match status" value="1"/>
</dbReference>
<dbReference type="Pfam" id="PF05433">
    <property type="entry name" value="Rick_17kDa_Anti"/>
    <property type="match status" value="1"/>
</dbReference>
<proteinExistence type="inferred from homology"/>
<feature type="signal peptide" evidence="5">
    <location>
        <begin position="1"/>
        <end position="22"/>
    </location>
</feature>
<evidence type="ECO:0000313" key="8">
    <source>
        <dbReference type="Proteomes" id="UP000487350"/>
    </source>
</evidence>
<gene>
    <name evidence="7" type="ORF">GHT07_08480</name>
</gene>
<reference evidence="7 8" key="1">
    <citation type="submission" date="2019-11" db="EMBL/GenBank/DDBJ databases">
        <title>Caenimonas koreensis gen. nov., sp. nov., isolated from activated sludge.</title>
        <authorList>
            <person name="Seung H.R."/>
        </authorList>
    </citation>
    <scope>NUCLEOTIDE SEQUENCE [LARGE SCALE GENOMIC DNA]</scope>
    <source>
        <strain evidence="7 8">EMB320</strain>
    </source>
</reference>
<evidence type="ECO:0000256" key="3">
    <source>
        <dbReference type="ARBA" id="ARBA00022737"/>
    </source>
</evidence>
<comment type="caution">
    <text evidence="7">The sequence shown here is derived from an EMBL/GenBank/DDBJ whole genome shotgun (WGS) entry which is preliminary data.</text>
</comment>
<dbReference type="GO" id="GO:0019867">
    <property type="term" value="C:outer membrane"/>
    <property type="evidence" value="ECO:0007669"/>
    <property type="project" value="InterPro"/>
</dbReference>
<dbReference type="InterPro" id="IPR011024">
    <property type="entry name" value="G_crystallin-like"/>
</dbReference>
<evidence type="ECO:0000256" key="5">
    <source>
        <dbReference type="SAM" id="SignalP"/>
    </source>
</evidence>
<dbReference type="InterPro" id="IPR008816">
    <property type="entry name" value="Gly_zipper_2TM_dom"/>
</dbReference>
<dbReference type="PANTHER" id="PTHR35603:SF2">
    <property type="entry name" value="OUTER MEMBRANE LIPOPROTEIN"/>
    <property type="match status" value="1"/>
</dbReference>
<keyword evidence="5" id="KW-0732">Signal</keyword>
<accession>A0A844AT85</accession>
<evidence type="ECO:0000313" key="7">
    <source>
        <dbReference type="EMBL" id="MRD47314.1"/>
    </source>
</evidence>
<organism evidence="7 8">
    <name type="scientific">Caenimonas koreensis DSM 17982</name>
    <dbReference type="NCBI Taxonomy" id="1121255"/>
    <lineage>
        <taxon>Bacteria</taxon>
        <taxon>Pseudomonadati</taxon>
        <taxon>Pseudomonadota</taxon>
        <taxon>Betaproteobacteria</taxon>
        <taxon>Burkholderiales</taxon>
        <taxon>Comamonadaceae</taxon>
        <taxon>Caenimonas</taxon>
    </lineage>
</organism>
<name>A0A844AT85_9BURK</name>
<dbReference type="PANTHER" id="PTHR35603">
    <property type="match status" value="1"/>
</dbReference>
<keyword evidence="8" id="KW-1185">Reference proteome</keyword>
<dbReference type="PROSITE" id="PS50915">
    <property type="entry name" value="CRYSTALLIN_BETA_GAMMA"/>
    <property type="match status" value="1"/>
</dbReference>
<evidence type="ECO:0000259" key="6">
    <source>
        <dbReference type="PROSITE" id="PS50915"/>
    </source>
</evidence>
<evidence type="ECO:0000256" key="4">
    <source>
        <dbReference type="ARBA" id="ARBA00023136"/>
    </source>
</evidence>
<dbReference type="Gene3D" id="2.60.20.10">
    <property type="entry name" value="Crystallins"/>
    <property type="match status" value="1"/>
</dbReference>
<dbReference type="AlphaFoldDB" id="A0A844AT85"/>
<dbReference type="SUPFAM" id="SSF49695">
    <property type="entry name" value="gamma-Crystallin-like"/>
    <property type="match status" value="1"/>
</dbReference>
<evidence type="ECO:0000256" key="2">
    <source>
        <dbReference type="ARBA" id="ARBA00009646"/>
    </source>
</evidence>
<protein>
    <submittedName>
        <fullName evidence="7">Glycine zipper 2TM domain-containing protein</fullName>
    </submittedName>
</protein>